<protein>
    <submittedName>
        <fullName evidence="1">Uncharacterized protein</fullName>
    </submittedName>
</protein>
<feature type="non-terminal residue" evidence="1">
    <location>
        <position position="1"/>
    </location>
</feature>
<proteinExistence type="predicted"/>
<evidence type="ECO:0000313" key="1">
    <source>
        <dbReference type="EMBL" id="CAA9483948.1"/>
    </source>
</evidence>
<gene>
    <name evidence="1" type="ORF">AVDCRST_MAG30-965</name>
</gene>
<dbReference type="EMBL" id="CADCVS010000160">
    <property type="protein sequence ID" value="CAA9483948.1"/>
    <property type="molecule type" value="Genomic_DNA"/>
</dbReference>
<sequence>YCAARAGDAAGAVAALAEARRRDPRDWQYAYGEAVVRVATGAAAPAAIGSADRAAVLNPLQPDLAALRTSLATEDPRTQKRRAMEARLFISGFDYPPVGGGTG</sequence>
<dbReference type="AlphaFoldDB" id="A0A6J4S6C0"/>
<reference evidence="1" key="1">
    <citation type="submission" date="2020-02" db="EMBL/GenBank/DDBJ databases">
        <authorList>
            <person name="Meier V. D."/>
        </authorList>
    </citation>
    <scope>NUCLEOTIDE SEQUENCE</scope>
    <source>
        <strain evidence="1">AVDCRST_MAG30</strain>
    </source>
</reference>
<name>A0A6J4S6C0_9ACTN</name>
<accession>A0A6J4S6C0</accession>
<organism evidence="1">
    <name type="scientific">uncultured Solirubrobacteraceae bacterium</name>
    <dbReference type="NCBI Taxonomy" id="1162706"/>
    <lineage>
        <taxon>Bacteria</taxon>
        <taxon>Bacillati</taxon>
        <taxon>Actinomycetota</taxon>
        <taxon>Thermoleophilia</taxon>
        <taxon>Solirubrobacterales</taxon>
        <taxon>Solirubrobacteraceae</taxon>
        <taxon>environmental samples</taxon>
    </lineage>
</organism>